<evidence type="ECO:0000259" key="9">
    <source>
        <dbReference type="PROSITE" id="PS50280"/>
    </source>
</evidence>
<feature type="domain" description="ABC transporter" evidence="10">
    <location>
        <begin position="186"/>
        <end position="436"/>
    </location>
</feature>
<evidence type="ECO:0000256" key="2">
    <source>
        <dbReference type="ARBA" id="ARBA00022448"/>
    </source>
</evidence>
<gene>
    <name evidence="11" type="primary">ABCG15</name>
    <name evidence="11" type="ORF">SNEC2469_LOCUS32303</name>
</gene>
<sequence>MPEQPTDSSNRIEEIRETNAWFLDSVFFYGDRFYQFARRLIDALSRLHQAVRDGQLPPTAARRAAAFIIACGSVLAAGFVHGSIQRQKRSEWKEMRRPLGSPHCMPSRNLALDRQAPRRPMGGRAEECASARSSLGRSCHRKFVPVPGTSQLTTNAAMAAAMDPSAASPLAALSGDIEATRHPGEIRVEDLSLVVKGAKKGDGPRKILSNVTCEFPPGRLSAIMGASGSGKTSVLTAIRGLQATDSEMCGQVLCDGHPVKMDTMRHLASAVPQEDVFLAALTPRETLGFAAELRLPTTWGPEARAKRVEEVIKLLNIEKCADTAIGDEKMGLRGISGGERRRLSVGLAIIGGLPEVLLCDEPTSGLDSAAATNIVALMKALAGRGVTVLAAIHQPSYAIFSEFDYLLLLEVGVVVYSGEVAKAEEYFAKHGAPTPEKTNPAHHFVQIVQDESSKWIETWQKAAPAQKPISATDSLPGKAADMPSMWQQTCILTRRTLLENFKNKKKLDAQFDATPPWEEEFTQKNIFPIKGVMFLCASLILCRGLRPAAEVVDCGTKGQGVLATQDIRPGEVLSCEKPLMRLTVNGRDSSWYDEAEEQFQRSKEDVQRRIFYLADTFSEGPKTLLGILRTNLFSADESDDVLLCEMASRFNHSCNANCEQVWNQETLRMEVRSCTNIPAAQELCVRYIDIRGAMSYRQYLLKKMFGFDCACEVCARGADDESDSRRSEMACLSDVLDHVEPGQEEVSTRTLLRRVRQLLDLYDEEGLHDQSSRLLAYEAAAALEDYRGKIAASHRWLQRALRCSEMIRGSEHPATRELRAREVRTQAPVCGNEREQKDLQQNPLIESFYAGAATFQQTKGLLKREYYDGVYQVLPYYMAYYTGFLAMQVPWTLAWATPLYLLIGLPLDAYRFGVFVLTTFLVLLFACVAGSAVGAKTRDADGNRAVLMPLIIPATLFSGYVIPFDQIPRVWLPFYYMSPIMWAMSIFETSLYEGVVFEDCNPNMPMWRRRCW</sequence>
<comment type="caution">
    <text evidence="11">The sequence shown here is derived from an EMBL/GenBank/DDBJ whole genome shotgun (WGS) entry which is preliminary data.</text>
</comment>
<keyword evidence="6 8" id="KW-1133">Transmembrane helix</keyword>
<feature type="transmembrane region" description="Helical" evidence="8">
    <location>
        <begin position="879"/>
        <end position="903"/>
    </location>
</feature>
<keyword evidence="5" id="KW-0067">ATP-binding</keyword>
<dbReference type="PANTHER" id="PTHR48041">
    <property type="entry name" value="ABC TRANSPORTER G FAMILY MEMBER 28"/>
    <property type="match status" value="1"/>
</dbReference>
<dbReference type="Gene3D" id="3.40.50.300">
    <property type="entry name" value="P-loop containing nucleotide triphosphate hydrolases"/>
    <property type="match status" value="1"/>
</dbReference>
<dbReference type="InterPro" id="IPR001214">
    <property type="entry name" value="SET_dom"/>
</dbReference>
<dbReference type="PROSITE" id="PS50280">
    <property type="entry name" value="SET"/>
    <property type="match status" value="1"/>
</dbReference>
<evidence type="ECO:0000256" key="4">
    <source>
        <dbReference type="ARBA" id="ARBA00022741"/>
    </source>
</evidence>
<dbReference type="InterPro" id="IPR043926">
    <property type="entry name" value="ABCG_dom"/>
</dbReference>
<evidence type="ECO:0000256" key="6">
    <source>
        <dbReference type="ARBA" id="ARBA00022989"/>
    </source>
</evidence>
<dbReference type="Proteomes" id="UP000601435">
    <property type="component" value="Unassembled WGS sequence"/>
</dbReference>
<dbReference type="Pfam" id="PF01061">
    <property type="entry name" value="ABC2_membrane"/>
    <property type="match status" value="1"/>
</dbReference>
<proteinExistence type="predicted"/>
<evidence type="ECO:0000256" key="5">
    <source>
        <dbReference type="ARBA" id="ARBA00022840"/>
    </source>
</evidence>
<name>A0A813BWH6_9DINO</name>
<dbReference type="InterPro" id="IPR013525">
    <property type="entry name" value="ABC2_TM"/>
</dbReference>
<dbReference type="SMART" id="SM00382">
    <property type="entry name" value="AAA"/>
    <property type="match status" value="1"/>
</dbReference>
<keyword evidence="2" id="KW-0813">Transport</keyword>
<dbReference type="SUPFAM" id="SSF82199">
    <property type="entry name" value="SET domain"/>
    <property type="match status" value="1"/>
</dbReference>
<accession>A0A813BWH6</accession>
<dbReference type="InterPro" id="IPR017871">
    <property type="entry name" value="ABC_transporter-like_CS"/>
</dbReference>
<feature type="transmembrane region" description="Helical" evidence="8">
    <location>
        <begin position="945"/>
        <end position="962"/>
    </location>
</feature>
<dbReference type="EMBL" id="CAJNJA010081297">
    <property type="protein sequence ID" value="CAE7929762.1"/>
    <property type="molecule type" value="Genomic_DNA"/>
</dbReference>
<keyword evidence="4" id="KW-0547">Nucleotide-binding</keyword>
<dbReference type="OrthoDB" id="66620at2759"/>
<keyword evidence="7 8" id="KW-0472">Membrane</keyword>
<dbReference type="Gene3D" id="2.170.270.10">
    <property type="entry name" value="SET domain"/>
    <property type="match status" value="1"/>
</dbReference>
<dbReference type="SMART" id="SM00317">
    <property type="entry name" value="SET"/>
    <property type="match status" value="1"/>
</dbReference>
<keyword evidence="12" id="KW-1185">Reference proteome</keyword>
<dbReference type="InterPro" id="IPR011990">
    <property type="entry name" value="TPR-like_helical_dom_sf"/>
</dbReference>
<dbReference type="PROSITE" id="PS50893">
    <property type="entry name" value="ABC_TRANSPORTER_2"/>
    <property type="match status" value="1"/>
</dbReference>
<dbReference type="GO" id="GO:0016020">
    <property type="term" value="C:membrane"/>
    <property type="evidence" value="ECO:0007669"/>
    <property type="project" value="UniProtKB-SubCell"/>
</dbReference>
<evidence type="ECO:0000256" key="8">
    <source>
        <dbReference type="SAM" id="Phobius"/>
    </source>
</evidence>
<dbReference type="Gene3D" id="1.25.40.10">
    <property type="entry name" value="Tetratricopeptide repeat domain"/>
    <property type="match status" value="1"/>
</dbReference>
<evidence type="ECO:0000256" key="1">
    <source>
        <dbReference type="ARBA" id="ARBA00004141"/>
    </source>
</evidence>
<evidence type="ECO:0000313" key="11">
    <source>
        <dbReference type="EMBL" id="CAE7929762.1"/>
    </source>
</evidence>
<dbReference type="Pfam" id="PF00005">
    <property type="entry name" value="ABC_tran"/>
    <property type="match status" value="1"/>
</dbReference>
<dbReference type="InterPro" id="IPR027417">
    <property type="entry name" value="P-loop_NTPase"/>
</dbReference>
<dbReference type="PANTHER" id="PTHR48041:SF91">
    <property type="entry name" value="ABC TRANSPORTER G FAMILY MEMBER 28"/>
    <property type="match status" value="1"/>
</dbReference>
<dbReference type="AlphaFoldDB" id="A0A813BWH6"/>
<feature type="domain" description="SET" evidence="9">
    <location>
        <begin position="547"/>
        <end position="688"/>
    </location>
</feature>
<dbReference type="Pfam" id="PF19055">
    <property type="entry name" value="ABC2_membrane_7"/>
    <property type="match status" value="1"/>
</dbReference>
<dbReference type="InterPro" id="IPR003593">
    <property type="entry name" value="AAA+_ATPase"/>
</dbReference>
<dbReference type="GO" id="GO:0016887">
    <property type="term" value="F:ATP hydrolysis activity"/>
    <property type="evidence" value="ECO:0007669"/>
    <property type="project" value="InterPro"/>
</dbReference>
<dbReference type="GO" id="GO:0140359">
    <property type="term" value="F:ABC-type transporter activity"/>
    <property type="evidence" value="ECO:0007669"/>
    <property type="project" value="InterPro"/>
</dbReference>
<organism evidence="11 12">
    <name type="scientific">Symbiodinium necroappetens</name>
    <dbReference type="NCBI Taxonomy" id="1628268"/>
    <lineage>
        <taxon>Eukaryota</taxon>
        <taxon>Sar</taxon>
        <taxon>Alveolata</taxon>
        <taxon>Dinophyceae</taxon>
        <taxon>Suessiales</taxon>
        <taxon>Symbiodiniaceae</taxon>
        <taxon>Symbiodinium</taxon>
    </lineage>
</organism>
<feature type="transmembrane region" description="Helical" evidence="8">
    <location>
        <begin position="909"/>
        <end position="933"/>
    </location>
</feature>
<evidence type="ECO:0000313" key="12">
    <source>
        <dbReference type="Proteomes" id="UP000601435"/>
    </source>
</evidence>
<dbReference type="CDD" id="cd20071">
    <property type="entry name" value="SET_SMYD"/>
    <property type="match status" value="1"/>
</dbReference>
<dbReference type="Pfam" id="PF00856">
    <property type="entry name" value="SET"/>
    <property type="match status" value="1"/>
</dbReference>
<feature type="non-terminal residue" evidence="11">
    <location>
        <position position="1012"/>
    </location>
</feature>
<dbReference type="PROSITE" id="PS00211">
    <property type="entry name" value="ABC_TRANSPORTER_1"/>
    <property type="match status" value="1"/>
</dbReference>
<protein>
    <submittedName>
        <fullName evidence="11">ABCG15 protein</fullName>
    </submittedName>
</protein>
<comment type="subcellular location">
    <subcellularLocation>
        <location evidence="1">Membrane</location>
        <topology evidence="1">Multi-pass membrane protein</topology>
    </subcellularLocation>
</comment>
<reference evidence="11" key="1">
    <citation type="submission" date="2021-02" db="EMBL/GenBank/DDBJ databases">
        <authorList>
            <person name="Dougan E. K."/>
            <person name="Rhodes N."/>
            <person name="Thang M."/>
            <person name="Chan C."/>
        </authorList>
    </citation>
    <scope>NUCLEOTIDE SEQUENCE</scope>
</reference>
<dbReference type="SUPFAM" id="SSF52540">
    <property type="entry name" value="P-loop containing nucleoside triphosphate hydrolases"/>
    <property type="match status" value="1"/>
</dbReference>
<evidence type="ECO:0000259" key="10">
    <source>
        <dbReference type="PROSITE" id="PS50893"/>
    </source>
</evidence>
<dbReference type="InterPro" id="IPR046341">
    <property type="entry name" value="SET_dom_sf"/>
</dbReference>
<keyword evidence="3 8" id="KW-0812">Transmembrane</keyword>
<evidence type="ECO:0000256" key="3">
    <source>
        <dbReference type="ARBA" id="ARBA00022692"/>
    </source>
</evidence>
<dbReference type="InterPro" id="IPR003439">
    <property type="entry name" value="ABC_transporter-like_ATP-bd"/>
</dbReference>
<evidence type="ECO:0000256" key="7">
    <source>
        <dbReference type="ARBA" id="ARBA00023136"/>
    </source>
</evidence>
<dbReference type="InterPro" id="IPR050352">
    <property type="entry name" value="ABCG_transporters"/>
</dbReference>
<dbReference type="GO" id="GO:0005524">
    <property type="term" value="F:ATP binding"/>
    <property type="evidence" value="ECO:0007669"/>
    <property type="project" value="UniProtKB-KW"/>
</dbReference>